<organism evidence="2 3">
    <name type="scientific">Stenomitos frigidus ULC18</name>
    <dbReference type="NCBI Taxonomy" id="2107698"/>
    <lineage>
        <taxon>Bacteria</taxon>
        <taxon>Bacillati</taxon>
        <taxon>Cyanobacteriota</taxon>
        <taxon>Cyanophyceae</taxon>
        <taxon>Leptolyngbyales</taxon>
        <taxon>Leptolyngbyaceae</taxon>
        <taxon>Stenomitos</taxon>
    </lineage>
</organism>
<dbReference type="OrthoDB" id="428427at2"/>
<evidence type="ECO:0000313" key="2">
    <source>
        <dbReference type="EMBL" id="PSB29098.1"/>
    </source>
</evidence>
<gene>
    <name evidence="2" type="ORF">C7B82_12235</name>
</gene>
<dbReference type="Pfam" id="PF05685">
    <property type="entry name" value="Uma2"/>
    <property type="match status" value="1"/>
</dbReference>
<dbReference type="InterPro" id="IPR011335">
    <property type="entry name" value="Restrct_endonuc-II-like"/>
</dbReference>
<proteinExistence type="predicted"/>
<accession>A0A2T1E8Q2</accession>
<name>A0A2T1E8Q2_9CYAN</name>
<protein>
    <recommendedName>
        <fullName evidence="1">Putative restriction endonuclease domain-containing protein</fullName>
    </recommendedName>
</protein>
<dbReference type="AlphaFoldDB" id="A0A2T1E8Q2"/>
<evidence type="ECO:0000259" key="1">
    <source>
        <dbReference type="Pfam" id="PF05685"/>
    </source>
</evidence>
<dbReference type="Proteomes" id="UP000239576">
    <property type="component" value="Unassembled WGS sequence"/>
</dbReference>
<dbReference type="Gene3D" id="3.90.1570.10">
    <property type="entry name" value="tt1808, chain A"/>
    <property type="match status" value="1"/>
</dbReference>
<dbReference type="SUPFAM" id="SSF52980">
    <property type="entry name" value="Restriction endonuclease-like"/>
    <property type="match status" value="1"/>
</dbReference>
<dbReference type="InterPro" id="IPR008538">
    <property type="entry name" value="Uma2"/>
</dbReference>
<dbReference type="PANTHER" id="PTHR34107">
    <property type="entry name" value="SLL0198 PROTEIN-RELATED"/>
    <property type="match status" value="1"/>
</dbReference>
<sequence>MVNTAIQRLTFEEYLTYDDGTDSHYELIEGSLVLMNPPTIEHFLITKFLEQVLDAEIQRLSLPWLTFRETGVRTGYNKSRLTDLCIVTKEQAKELLGQSAVFQTAPLLTVEVVSPDSIARDYRYKRSEYAALAVPEYWIVDPLTAKVTLLRWEEGLYEETVFVDQQSIASPTLPNLTLTVAQILAAGTVA</sequence>
<comment type="caution">
    <text evidence="2">The sequence shown here is derived from an EMBL/GenBank/DDBJ whole genome shotgun (WGS) entry which is preliminary data.</text>
</comment>
<dbReference type="PANTHER" id="PTHR34107:SF2">
    <property type="entry name" value="SLL0888 PROTEIN"/>
    <property type="match status" value="1"/>
</dbReference>
<dbReference type="InterPro" id="IPR012296">
    <property type="entry name" value="Nuclease_put_TT1808"/>
</dbReference>
<dbReference type="EMBL" id="PVWK01000066">
    <property type="protein sequence ID" value="PSB29098.1"/>
    <property type="molecule type" value="Genomic_DNA"/>
</dbReference>
<keyword evidence="3" id="KW-1185">Reference proteome</keyword>
<dbReference type="CDD" id="cd06260">
    <property type="entry name" value="DUF820-like"/>
    <property type="match status" value="1"/>
</dbReference>
<reference evidence="2 3" key="2">
    <citation type="submission" date="2018-03" db="EMBL/GenBank/DDBJ databases">
        <title>The ancient ancestry and fast evolution of plastids.</title>
        <authorList>
            <person name="Moore K.R."/>
            <person name="Magnabosco C."/>
            <person name="Momper L."/>
            <person name="Gold D.A."/>
            <person name="Bosak T."/>
            <person name="Fournier G.P."/>
        </authorList>
    </citation>
    <scope>NUCLEOTIDE SEQUENCE [LARGE SCALE GENOMIC DNA]</scope>
    <source>
        <strain evidence="2 3">ULC18</strain>
    </source>
</reference>
<reference evidence="3" key="1">
    <citation type="submission" date="2018-02" db="EMBL/GenBank/DDBJ databases">
        <authorList>
            <person name="Moore K."/>
            <person name="Momper L."/>
        </authorList>
    </citation>
    <scope>NUCLEOTIDE SEQUENCE [LARGE SCALE GENOMIC DNA]</scope>
    <source>
        <strain evidence="3">ULC18</strain>
    </source>
</reference>
<feature type="domain" description="Putative restriction endonuclease" evidence="1">
    <location>
        <begin position="11"/>
        <end position="181"/>
    </location>
</feature>
<evidence type="ECO:0000313" key="3">
    <source>
        <dbReference type="Proteomes" id="UP000239576"/>
    </source>
</evidence>
<dbReference type="RefSeq" id="WP_106256580.1">
    <property type="nucleotide sequence ID" value="NZ_CAWNSW010000154.1"/>
</dbReference>